<name>A0AAN9MWS2_CANGL</name>
<dbReference type="InterPro" id="IPR004252">
    <property type="entry name" value="Probable_transposase_24"/>
</dbReference>
<dbReference type="Proteomes" id="UP001367508">
    <property type="component" value="Unassembled WGS sequence"/>
</dbReference>
<dbReference type="EMBL" id="JAYMYQ010000001">
    <property type="protein sequence ID" value="KAK7362097.1"/>
    <property type="molecule type" value="Genomic_DNA"/>
</dbReference>
<feature type="region of interest" description="Disordered" evidence="2">
    <location>
        <begin position="152"/>
        <end position="194"/>
    </location>
</feature>
<dbReference type="Pfam" id="PF03004">
    <property type="entry name" value="Transposase_24"/>
    <property type="match status" value="1"/>
</dbReference>
<feature type="region of interest" description="Disordered" evidence="2">
    <location>
        <begin position="238"/>
        <end position="278"/>
    </location>
</feature>
<organism evidence="3 4">
    <name type="scientific">Canavalia gladiata</name>
    <name type="common">Sword bean</name>
    <name type="synonym">Dolichos gladiatus</name>
    <dbReference type="NCBI Taxonomy" id="3824"/>
    <lineage>
        <taxon>Eukaryota</taxon>
        <taxon>Viridiplantae</taxon>
        <taxon>Streptophyta</taxon>
        <taxon>Embryophyta</taxon>
        <taxon>Tracheophyta</taxon>
        <taxon>Spermatophyta</taxon>
        <taxon>Magnoliopsida</taxon>
        <taxon>eudicotyledons</taxon>
        <taxon>Gunneridae</taxon>
        <taxon>Pentapetalae</taxon>
        <taxon>rosids</taxon>
        <taxon>fabids</taxon>
        <taxon>Fabales</taxon>
        <taxon>Fabaceae</taxon>
        <taxon>Papilionoideae</taxon>
        <taxon>50 kb inversion clade</taxon>
        <taxon>NPAAA clade</taxon>
        <taxon>indigoferoid/millettioid clade</taxon>
        <taxon>Phaseoleae</taxon>
        <taxon>Canavalia</taxon>
    </lineage>
</organism>
<dbReference type="PANTHER" id="PTHR33499">
    <property type="entry name" value="OS12G0282400 PROTEIN-RELATED"/>
    <property type="match status" value="1"/>
</dbReference>
<evidence type="ECO:0000256" key="2">
    <source>
        <dbReference type="SAM" id="MobiDB-lite"/>
    </source>
</evidence>
<feature type="compositionally biased region" description="Polar residues" evidence="2">
    <location>
        <begin position="179"/>
        <end position="194"/>
    </location>
</feature>
<proteinExistence type="predicted"/>
<evidence type="ECO:0000256" key="1">
    <source>
        <dbReference type="SAM" id="Coils"/>
    </source>
</evidence>
<gene>
    <name evidence="3" type="ORF">VNO77_04197</name>
</gene>
<keyword evidence="1" id="KW-0175">Coiled coil</keyword>
<feature type="coiled-coil region" evidence="1">
    <location>
        <begin position="747"/>
        <end position="774"/>
    </location>
</feature>
<feature type="coiled-coil region" evidence="1">
    <location>
        <begin position="663"/>
        <end position="711"/>
    </location>
</feature>
<keyword evidence="4" id="KW-1185">Reference proteome</keyword>
<reference evidence="3 4" key="1">
    <citation type="submission" date="2024-01" db="EMBL/GenBank/DDBJ databases">
        <title>The genomes of 5 underutilized Papilionoideae crops provide insights into root nodulation and disease resistanc.</title>
        <authorList>
            <person name="Jiang F."/>
        </authorList>
    </citation>
    <scope>NUCLEOTIDE SEQUENCE [LARGE SCALE GENOMIC DNA]</scope>
    <source>
        <strain evidence="3">LVBAO_FW01</strain>
        <tissue evidence="3">Leaves</tissue>
    </source>
</reference>
<evidence type="ECO:0000313" key="4">
    <source>
        <dbReference type="Proteomes" id="UP001367508"/>
    </source>
</evidence>
<accession>A0AAN9MWS2</accession>
<comment type="caution">
    <text evidence="3">The sequence shown here is derived from an EMBL/GenBank/DDBJ whole genome shotgun (WGS) entry which is preliminary data.</text>
</comment>
<dbReference type="PANTHER" id="PTHR33499:SF43">
    <property type="entry name" value="TRANSPOSASE, PTTA_EN_SPM, PLANT"/>
    <property type="match status" value="1"/>
</dbReference>
<evidence type="ECO:0000313" key="3">
    <source>
        <dbReference type="EMBL" id="KAK7362097.1"/>
    </source>
</evidence>
<dbReference type="AlphaFoldDB" id="A0AAN9MWS2"/>
<sequence length="781" mass="88654">MKLIELKRYRWINFPKKRINFPNYIKSSVRLRGHASGTRVKRLATFEFHLHCINNLSALSQPTVFAHCTISDHRCLRPLKITARLLQPGLNLFSVTMAKRKGRGRPKGLRVQKKVKESADAELVIPNSPSNGLKVEPGFIEEQEAGANGLKVEPGFIEEQESDTSLPKKKGRGRPKGSMAQNCHESVRSSLNSLNDPSNMVEVCPGCEESEDAVMPRISKRGRPRGSTMLNCQENADVMPRRSRPGRPRGSTVQNCQENADVMPRRSRRGQPRGSTVQNCQEKADGLAFSLITRNSERGKGLIYMMFPWALAVEYYGMLGSNCLVLIKVFEMPGKRGLEQPGESMNYENHQQNADGKLDVFISVLVIIPGCRVLFDTYFVCCVSDIIVKPKKGGRGQAKGLKLQLKRQRSADGKLDVVIHPTKLVPVGPGRNDFITDLSLIVRANARLNVKSWRQVPKSIKDTIVQNILNNWRLPDTDMVRKAILDEAHHLYSNWRTRLHDYYMMYETKEEALMHVPDDINDSDWHILVDYFSSPWFETVSGKNKANRAKQRMNHTSGSKSFLAVSYDARDQVTGKEPNMQTLWQLTHKRANGEWVDEASKEVNDKVAEQINEKRCQVEDSQDQMETIEPEIINTAFKTVVGAKSYMPGFEAGVSLSSSSVRFQRLQAEFDAQKRETENARKECNEIRARLVEVESQLEKEQLKRKEIEACLLNRQNGIQEINSQVQTAIQSALSQYLPPRVEAVNSSMHRRKIADLEAQLHEAEDVITDIRSELIWYRTG</sequence>
<protein>
    <submittedName>
        <fullName evidence="3">Uncharacterized protein</fullName>
    </submittedName>
</protein>